<dbReference type="InterPro" id="IPR036513">
    <property type="entry name" value="STAS_dom_sf"/>
</dbReference>
<comment type="similarity">
    <text evidence="1 2">Belongs to the anti-sigma-factor antagonist family.</text>
</comment>
<evidence type="ECO:0000256" key="2">
    <source>
        <dbReference type="RuleBase" id="RU003749"/>
    </source>
</evidence>
<dbReference type="InterPro" id="IPR003658">
    <property type="entry name" value="Anti-sigma_ant"/>
</dbReference>
<reference evidence="5" key="1">
    <citation type="submission" date="2022-12" db="EMBL/GenBank/DDBJ databases">
        <authorList>
            <person name="Mo P."/>
        </authorList>
    </citation>
    <scope>NUCLEOTIDE SEQUENCE [LARGE SCALE GENOMIC DNA]</scope>
    <source>
        <strain evidence="5">HUAS 3-15</strain>
    </source>
</reference>
<dbReference type="Proteomes" id="UP001212821">
    <property type="component" value="Chromosome"/>
</dbReference>
<evidence type="ECO:0000256" key="1">
    <source>
        <dbReference type="ARBA" id="ARBA00009013"/>
    </source>
</evidence>
<accession>A0ABY7PVF9</accession>
<dbReference type="EMBL" id="CP115450">
    <property type="protein sequence ID" value="WBP84405.1"/>
    <property type="molecule type" value="Genomic_DNA"/>
</dbReference>
<dbReference type="PANTHER" id="PTHR33495:SF2">
    <property type="entry name" value="ANTI-SIGMA FACTOR ANTAGONIST TM_1081-RELATED"/>
    <property type="match status" value="1"/>
</dbReference>
<dbReference type="PANTHER" id="PTHR33495">
    <property type="entry name" value="ANTI-SIGMA FACTOR ANTAGONIST TM_1081-RELATED-RELATED"/>
    <property type="match status" value="1"/>
</dbReference>
<name>A0ABY7PVF9_9ACTN</name>
<feature type="domain" description="STAS" evidence="3">
    <location>
        <begin position="8"/>
        <end position="110"/>
    </location>
</feature>
<keyword evidence="5" id="KW-1185">Reference proteome</keyword>
<dbReference type="Gene3D" id="3.30.750.24">
    <property type="entry name" value="STAS domain"/>
    <property type="match status" value="1"/>
</dbReference>
<dbReference type="CDD" id="cd07043">
    <property type="entry name" value="STAS_anti-anti-sigma_factors"/>
    <property type="match status" value="1"/>
</dbReference>
<dbReference type="PROSITE" id="PS50801">
    <property type="entry name" value="STAS"/>
    <property type="match status" value="1"/>
</dbReference>
<protein>
    <recommendedName>
        <fullName evidence="2">Anti-sigma factor antagonist</fullName>
    </recommendedName>
</protein>
<evidence type="ECO:0000313" key="5">
    <source>
        <dbReference type="Proteomes" id="UP001212821"/>
    </source>
</evidence>
<proteinExistence type="inferred from homology"/>
<dbReference type="RefSeq" id="WP_270139594.1">
    <property type="nucleotide sequence ID" value="NZ_CP115450.1"/>
</dbReference>
<gene>
    <name evidence="4" type="ORF">O1G21_00080</name>
</gene>
<dbReference type="NCBIfam" id="TIGR00377">
    <property type="entry name" value="ant_ant_sig"/>
    <property type="match status" value="1"/>
</dbReference>
<dbReference type="Pfam" id="PF01740">
    <property type="entry name" value="STAS"/>
    <property type="match status" value="1"/>
</dbReference>
<evidence type="ECO:0000259" key="3">
    <source>
        <dbReference type="PROSITE" id="PS50801"/>
    </source>
</evidence>
<evidence type="ECO:0000313" key="4">
    <source>
        <dbReference type="EMBL" id="WBP84405.1"/>
    </source>
</evidence>
<sequence>MAVMDNGFRTAVRCCDGQVTLAAMGEIDLATAPELEVRLKECLARRPDRLVLDFARVTFCDCTGVDVLERARRKAREAGIDLKITGVKAPIVVRVFEVLGLSDLLEPDQG</sequence>
<dbReference type="InterPro" id="IPR002645">
    <property type="entry name" value="STAS_dom"/>
</dbReference>
<dbReference type="SUPFAM" id="SSF52091">
    <property type="entry name" value="SpoIIaa-like"/>
    <property type="match status" value="1"/>
</dbReference>
<organism evidence="4 5">
    <name type="scientific">Kitasatospora cathayae</name>
    <dbReference type="NCBI Taxonomy" id="3004092"/>
    <lineage>
        <taxon>Bacteria</taxon>
        <taxon>Bacillati</taxon>
        <taxon>Actinomycetota</taxon>
        <taxon>Actinomycetes</taxon>
        <taxon>Kitasatosporales</taxon>
        <taxon>Streptomycetaceae</taxon>
        <taxon>Kitasatospora</taxon>
    </lineage>
</organism>